<evidence type="ECO:0000256" key="1">
    <source>
        <dbReference type="SAM" id="SignalP"/>
    </source>
</evidence>
<sequence length="238" mass="25608">MFKKTILAGLMLSVISGCASITGTESSTADRAQMKVELTESCATLGDKYTPVSYAVDKASKVMVSIQERQCAVFNSYSTLAAKHADVAGFLAVNADKSDEELLIAMNDFDAAKPENKKIRPQVEAYQQASDDIFDENLELAADITLQVAEIAYIASQNATAIAHDAAGGALDSMLKFGSNESKEEGEAEEIVPIVEAYNELKARSELALDANTLISMDQNTIEQLKNLDKVLAEKVKA</sequence>
<keyword evidence="3" id="KW-1185">Reference proteome</keyword>
<dbReference type="RefSeq" id="WP_248948808.1">
    <property type="nucleotide sequence ID" value="NZ_JAKILB010000002.1"/>
</dbReference>
<name>A0A9X1Z8T4_9GAMM</name>
<evidence type="ECO:0000313" key="2">
    <source>
        <dbReference type="EMBL" id="MCL1137679.1"/>
    </source>
</evidence>
<accession>A0A9X1Z8T4</accession>
<gene>
    <name evidence="2" type="ORF">L2740_03850</name>
</gene>
<reference evidence="2" key="1">
    <citation type="submission" date="2022-01" db="EMBL/GenBank/DDBJ databases">
        <title>Whole genome-based taxonomy of the Shewanellaceae.</title>
        <authorList>
            <person name="Martin-Rodriguez A.J."/>
        </authorList>
    </citation>
    <scope>NUCLEOTIDE SEQUENCE</scope>
    <source>
        <strain evidence="2">KCTC 23973</strain>
    </source>
</reference>
<dbReference type="Proteomes" id="UP001139293">
    <property type="component" value="Unassembled WGS sequence"/>
</dbReference>
<dbReference type="AlphaFoldDB" id="A0A9X1Z8T4"/>
<protein>
    <submittedName>
        <fullName evidence="2">Uncharacterized protein</fullName>
    </submittedName>
</protein>
<keyword evidence="1" id="KW-0732">Signal</keyword>
<dbReference type="PROSITE" id="PS51257">
    <property type="entry name" value="PROKAR_LIPOPROTEIN"/>
    <property type="match status" value="1"/>
</dbReference>
<feature type="signal peptide" evidence="1">
    <location>
        <begin position="1"/>
        <end position="19"/>
    </location>
</feature>
<organism evidence="2 3">
    <name type="scientific">Shewanella pneumatophori</name>
    <dbReference type="NCBI Taxonomy" id="314092"/>
    <lineage>
        <taxon>Bacteria</taxon>
        <taxon>Pseudomonadati</taxon>
        <taxon>Pseudomonadota</taxon>
        <taxon>Gammaproteobacteria</taxon>
        <taxon>Alteromonadales</taxon>
        <taxon>Shewanellaceae</taxon>
        <taxon>Shewanella</taxon>
    </lineage>
</organism>
<dbReference type="EMBL" id="JAKILB010000002">
    <property type="protein sequence ID" value="MCL1137679.1"/>
    <property type="molecule type" value="Genomic_DNA"/>
</dbReference>
<evidence type="ECO:0000313" key="3">
    <source>
        <dbReference type="Proteomes" id="UP001139293"/>
    </source>
</evidence>
<feature type="chain" id="PRO_5040884931" evidence="1">
    <location>
        <begin position="20"/>
        <end position="238"/>
    </location>
</feature>
<comment type="caution">
    <text evidence="2">The sequence shown here is derived from an EMBL/GenBank/DDBJ whole genome shotgun (WGS) entry which is preliminary data.</text>
</comment>
<proteinExistence type="predicted"/>